<dbReference type="InParanoid" id="G0VKL3"/>
<gene>
    <name evidence="1" type="primary">NCAS0J00710</name>
    <name evidence="1" type="ordered locus">NCAS_0J00710</name>
</gene>
<protein>
    <submittedName>
        <fullName evidence="1">Uncharacterized protein</fullName>
    </submittedName>
</protein>
<reference evidence="1 2" key="1">
    <citation type="journal article" date="2011" name="Proc. Natl. Acad. Sci. U.S.A.">
        <title>Evolutionary erosion of yeast sex chromosomes by mating-type switching accidents.</title>
        <authorList>
            <person name="Gordon J.L."/>
            <person name="Armisen D."/>
            <person name="Proux-Wera E."/>
            <person name="Oheigeartaigh S.S."/>
            <person name="Byrne K.P."/>
            <person name="Wolfe K.H."/>
        </authorList>
    </citation>
    <scope>NUCLEOTIDE SEQUENCE [LARGE SCALE GENOMIC DNA]</scope>
    <source>
        <strain evidence="2">ATCC 76901 / BCRC 22586 / CBS 4309 / NBRC 1992 / NRRL Y-12630</strain>
    </source>
</reference>
<dbReference type="HOGENOM" id="CLU_987275_0_0_1"/>
<reference key="2">
    <citation type="submission" date="2011-08" db="EMBL/GenBank/DDBJ databases">
        <title>Genome sequence of Naumovozyma castellii.</title>
        <authorList>
            <person name="Gordon J.L."/>
            <person name="Armisen D."/>
            <person name="Proux-Wera E."/>
            <person name="OhEigeartaigh S.S."/>
            <person name="Byrne K.P."/>
            <person name="Wolfe K.H."/>
        </authorList>
    </citation>
    <scope>NUCLEOTIDE SEQUENCE</scope>
    <source>
        <strain>Type strain:CBS 4309</strain>
    </source>
</reference>
<dbReference type="AlphaFoldDB" id="G0VKL3"/>
<evidence type="ECO:0000313" key="2">
    <source>
        <dbReference type="Proteomes" id="UP000001640"/>
    </source>
</evidence>
<accession>G0VKL3</accession>
<evidence type="ECO:0000313" key="1">
    <source>
        <dbReference type="EMBL" id="CCC72050.1"/>
    </source>
</evidence>
<dbReference type="KEGG" id="ncs:NCAS_0J00710"/>
<dbReference type="RefSeq" id="XP_003678389.1">
    <property type="nucleotide sequence ID" value="XM_003678341.1"/>
</dbReference>
<organism evidence="1 2">
    <name type="scientific">Naumovozyma castellii</name>
    <name type="common">Yeast</name>
    <name type="synonym">Saccharomyces castellii</name>
    <dbReference type="NCBI Taxonomy" id="27288"/>
    <lineage>
        <taxon>Eukaryota</taxon>
        <taxon>Fungi</taxon>
        <taxon>Dikarya</taxon>
        <taxon>Ascomycota</taxon>
        <taxon>Saccharomycotina</taxon>
        <taxon>Saccharomycetes</taxon>
        <taxon>Saccharomycetales</taxon>
        <taxon>Saccharomycetaceae</taxon>
        <taxon>Naumovozyma</taxon>
    </lineage>
</organism>
<dbReference type="Proteomes" id="UP000001640">
    <property type="component" value="Chromosome 10"/>
</dbReference>
<keyword evidence="2" id="KW-1185">Reference proteome</keyword>
<proteinExistence type="predicted"/>
<sequence>MFVHYHVSTQQACTFHGDISLDTLGSKNDDTVDNVLRELENKLGEGPLSRREEYVLPSGPHSVFLFCNVDEPNFDKILKVCSFDDDERFKDANTYAYMMEDKGNNWKIFRFSLLRSVDLLNQSRLLFVLVGREVTVVISLLDSETIQGKLVTRMEHEKTISSLYSWIVDENTKNLMYLRDEMRELYATARVGMPQEETIKKLIETLRFLFFFSEQYFSMLKAITEMFGGDHEIQVKLAAQVRNAGFFHHECNEKLKTTLRELGVSEEEITSIHARMIGSESN</sequence>
<dbReference type="EMBL" id="HE576761">
    <property type="protein sequence ID" value="CCC72050.1"/>
    <property type="molecule type" value="Genomic_DNA"/>
</dbReference>
<name>G0VKL3_NAUCA</name>
<dbReference type="GeneID" id="96905748"/>